<name>A0A7T8HFZ5_CALRO</name>
<proteinExistence type="predicted"/>
<gene>
    <name evidence="1" type="ORF">FKW44_009994</name>
</gene>
<dbReference type="EMBL" id="CP045895">
    <property type="protein sequence ID" value="QQP49354.1"/>
    <property type="molecule type" value="Genomic_DNA"/>
</dbReference>
<evidence type="ECO:0000313" key="1">
    <source>
        <dbReference type="EMBL" id="QQP49354.1"/>
    </source>
</evidence>
<dbReference type="OrthoDB" id="8923594at2759"/>
<dbReference type="Proteomes" id="UP000595437">
    <property type="component" value="Chromosome 6"/>
</dbReference>
<feature type="non-terminal residue" evidence="1">
    <location>
        <position position="1"/>
    </location>
</feature>
<evidence type="ECO:0000313" key="2">
    <source>
        <dbReference type="Proteomes" id="UP000595437"/>
    </source>
</evidence>
<accession>A0A7T8HFZ5</accession>
<sequence>KLQTGSWNGLMVSCWTRKIVEKKRKSKPGELPEDELLKAAERDFKVNVHSLIMEIITQSIHQCFTANGKLTLNLPDSILRTSLNSYWMAVNDQAIADIYKKLKSLATHWERLKLSALEEYKKAKRKEKGMGEAMWKVQN</sequence>
<organism evidence="1 2">
    <name type="scientific">Caligus rogercresseyi</name>
    <name type="common">Sea louse</name>
    <dbReference type="NCBI Taxonomy" id="217165"/>
    <lineage>
        <taxon>Eukaryota</taxon>
        <taxon>Metazoa</taxon>
        <taxon>Ecdysozoa</taxon>
        <taxon>Arthropoda</taxon>
        <taxon>Crustacea</taxon>
        <taxon>Multicrustacea</taxon>
        <taxon>Hexanauplia</taxon>
        <taxon>Copepoda</taxon>
        <taxon>Siphonostomatoida</taxon>
        <taxon>Caligidae</taxon>
        <taxon>Caligus</taxon>
    </lineage>
</organism>
<dbReference type="AlphaFoldDB" id="A0A7T8HFZ5"/>
<protein>
    <submittedName>
        <fullName evidence="1">Uncharacterized protein</fullName>
    </submittedName>
</protein>
<reference evidence="2" key="1">
    <citation type="submission" date="2021-01" db="EMBL/GenBank/DDBJ databases">
        <title>Caligus Genome Assembly.</title>
        <authorList>
            <person name="Gallardo-Escarate C."/>
        </authorList>
    </citation>
    <scope>NUCLEOTIDE SEQUENCE [LARGE SCALE GENOMIC DNA]</scope>
</reference>
<keyword evidence="2" id="KW-1185">Reference proteome</keyword>